<dbReference type="EMBL" id="CP049257">
    <property type="protein sequence ID" value="QIG43236.1"/>
    <property type="molecule type" value="Genomic_DNA"/>
</dbReference>
<dbReference type="AlphaFoldDB" id="A0A6G6WDF5"/>
<name>A0A6G6WDF5_9ACTN</name>
<dbReference type="KEGG" id="nano:G5V58_11145"/>
<dbReference type="Pfam" id="PF09423">
    <property type="entry name" value="PhoD"/>
    <property type="match status" value="1"/>
</dbReference>
<dbReference type="RefSeq" id="WP_165232361.1">
    <property type="nucleotide sequence ID" value="NZ_CP049257.1"/>
</dbReference>
<feature type="domain" description="DUF7800" evidence="2">
    <location>
        <begin position="11"/>
        <end position="96"/>
    </location>
</feature>
<evidence type="ECO:0000313" key="4">
    <source>
        <dbReference type="Proteomes" id="UP000502996"/>
    </source>
</evidence>
<evidence type="ECO:0000313" key="3">
    <source>
        <dbReference type="EMBL" id="QIG43236.1"/>
    </source>
</evidence>
<dbReference type="PANTHER" id="PTHR37031">
    <property type="entry name" value="METALLOPHOSPHATASE BINDING DOMAIN PROTEIN"/>
    <property type="match status" value="1"/>
</dbReference>
<sequence>MSGWDDRQEGPLRLGPLLRYVDATSATIWVETAEAAEVRVEAGDVSAAARTFRAHDHHYALVEVTGLPEGTATPYRVLVDGTQVWPDEQDPAFAEFPPPVIPTLRPGKPLRMAFGSCRVSVSHDREGTEAFGVDALRAYALRMAGLTGEPGHWPDLVVFLGDQVYADDTSPLMKEFIKARRDPEQPPWTELKDFQEYAHLYRLAWSDPANRWLLSTLPSAMIFDDHDIRDDWNTSHDWRREMEATDWWHERVVSGLGSYWVYQHLGNLGPQDRAEDRLWQRIATHDGPVELDVTDELDRLADDADQRPETYRWSFSRDFDTQARLVVVDSRAARVLQPDRRSMLDPGEVAWLDERLRGDVDHLLIGTSLPVLLAPALHHAEALSEALAQKRFGSLLGRFGEWVRTTADLEHWAAFQEGFTDVGRMTVEVASGQRGRTPRSVTFLSGDVHHSYVAEAWADPATGATLESAVVQATCSPIRNPLPAFMKGFLKVAALGRARPTGRLLAGRVPRSPLRWEVTQGPWYDNNLAVLELQEQQLHFTWARGVVDGERYDRARLERVATVDVPLGERSRVRR</sequence>
<organism evidence="3 4">
    <name type="scientific">Nocardioides anomalus</name>
    <dbReference type="NCBI Taxonomy" id="2712223"/>
    <lineage>
        <taxon>Bacteria</taxon>
        <taxon>Bacillati</taxon>
        <taxon>Actinomycetota</taxon>
        <taxon>Actinomycetes</taxon>
        <taxon>Propionibacteriales</taxon>
        <taxon>Nocardioidaceae</taxon>
        <taxon>Nocardioides</taxon>
    </lineage>
</organism>
<dbReference type="Gene3D" id="3.60.21.70">
    <property type="entry name" value="PhoD-like phosphatase"/>
    <property type="match status" value="1"/>
</dbReference>
<evidence type="ECO:0000259" key="1">
    <source>
        <dbReference type="Pfam" id="PF09423"/>
    </source>
</evidence>
<dbReference type="CDD" id="cd07389">
    <property type="entry name" value="MPP_PhoD"/>
    <property type="match status" value="1"/>
</dbReference>
<dbReference type="InterPro" id="IPR038607">
    <property type="entry name" value="PhoD-like_sf"/>
</dbReference>
<dbReference type="SUPFAM" id="SSF56300">
    <property type="entry name" value="Metallo-dependent phosphatases"/>
    <property type="match status" value="1"/>
</dbReference>
<feature type="domain" description="PhoD-like phosphatase metallophosphatase" evidence="1">
    <location>
        <begin position="154"/>
        <end position="461"/>
    </location>
</feature>
<evidence type="ECO:0000259" key="2">
    <source>
        <dbReference type="Pfam" id="PF25077"/>
    </source>
</evidence>
<protein>
    <submittedName>
        <fullName evidence="3">Alkaline phosphatase family protein</fullName>
    </submittedName>
</protein>
<proteinExistence type="predicted"/>
<gene>
    <name evidence="3" type="ORF">G5V58_11145</name>
</gene>
<keyword evidence="4" id="KW-1185">Reference proteome</keyword>
<dbReference type="InterPro" id="IPR056702">
    <property type="entry name" value="DUF7800"/>
</dbReference>
<dbReference type="PANTHER" id="PTHR37031:SF2">
    <property type="entry name" value="PHOD-LIKE PHOSPHATASE METALLOPHOSPHATASE DOMAIN-CONTAINING PROTEIN"/>
    <property type="match status" value="1"/>
</dbReference>
<reference evidence="3 4" key="1">
    <citation type="submission" date="2020-02" db="EMBL/GenBank/DDBJ databases">
        <title>Full genome sequence of Nocardioides sp. R-3366.</title>
        <authorList>
            <person name="Im W.-T."/>
        </authorList>
    </citation>
    <scope>NUCLEOTIDE SEQUENCE [LARGE SCALE GENOMIC DNA]</scope>
    <source>
        <strain evidence="3 4">R-3366</strain>
    </source>
</reference>
<dbReference type="Proteomes" id="UP000502996">
    <property type="component" value="Chromosome"/>
</dbReference>
<dbReference type="Pfam" id="PF25077">
    <property type="entry name" value="DUF7800"/>
    <property type="match status" value="1"/>
</dbReference>
<dbReference type="InterPro" id="IPR018946">
    <property type="entry name" value="PhoD-like_MPP"/>
</dbReference>
<accession>A0A6G6WDF5</accession>
<dbReference type="InterPro" id="IPR029052">
    <property type="entry name" value="Metallo-depent_PP-like"/>
</dbReference>